<proteinExistence type="inferred from homology"/>
<dbReference type="InterPro" id="IPR041118">
    <property type="entry name" value="Rx_N"/>
</dbReference>
<feature type="domain" description="Disease resistance N-terminal" evidence="8">
    <location>
        <begin position="46"/>
        <end position="115"/>
    </location>
</feature>
<evidence type="ECO:0000256" key="1">
    <source>
        <dbReference type="ARBA" id="ARBA00008894"/>
    </source>
</evidence>
<reference evidence="9" key="2">
    <citation type="journal article" date="2024" name="Plant">
        <title>Genomic evolution and insights into agronomic trait innovations of Sesamum species.</title>
        <authorList>
            <person name="Miao H."/>
            <person name="Wang L."/>
            <person name="Qu L."/>
            <person name="Liu H."/>
            <person name="Sun Y."/>
            <person name="Le M."/>
            <person name="Wang Q."/>
            <person name="Wei S."/>
            <person name="Zheng Y."/>
            <person name="Lin W."/>
            <person name="Duan Y."/>
            <person name="Cao H."/>
            <person name="Xiong S."/>
            <person name="Wang X."/>
            <person name="Wei L."/>
            <person name="Li C."/>
            <person name="Ma Q."/>
            <person name="Ju M."/>
            <person name="Zhao R."/>
            <person name="Li G."/>
            <person name="Mu C."/>
            <person name="Tian Q."/>
            <person name="Mei H."/>
            <person name="Zhang T."/>
            <person name="Gao T."/>
            <person name="Zhang H."/>
        </authorList>
    </citation>
    <scope>NUCLEOTIDE SEQUENCE</scope>
    <source>
        <strain evidence="9">G02</strain>
    </source>
</reference>
<dbReference type="AlphaFoldDB" id="A0AAW2PKU1"/>
<keyword evidence="6" id="KW-0067">ATP-binding</keyword>
<accession>A0AAW2PKU1</accession>
<evidence type="ECO:0000256" key="7">
    <source>
        <dbReference type="SAM" id="MobiDB-lite"/>
    </source>
</evidence>
<evidence type="ECO:0000256" key="3">
    <source>
        <dbReference type="ARBA" id="ARBA00022737"/>
    </source>
</evidence>
<comment type="caution">
    <text evidence="9">The sequence shown here is derived from an EMBL/GenBank/DDBJ whole genome shotgun (WGS) entry which is preliminary data.</text>
</comment>
<sequence length="170" mass="18703">MTCLGSLRERERGALTSRERVHVRNNGGCDGGIPSGQPPSATDSPALLGDAKTLVENLETDLRLFKAFLKDSAIKQRKDDRLRELVRKIRDVVYEAEDIIDAFVTQAAENQSKSYFLRAFQTPVKLHGVATEIERVSAKVKEIYGDKSTIDFASLTVGDGGSEESEAEDT</sequence>
<dbReference type="CDD" id="cd14798">
    <property type="entry name" value="RX-CC_like"/>
    <property type="match status" value="1"/>
</dbReference>
<dbReference type="EMBL" id="JACGWJ010000017">
    <property type="protein sequence ID" value="KAL0356354.1"/>
    <property type="molecule type" value="Genomic_DNA"/>
</dbReference>
<dbReference type="Gene3D" id="1.20.5.4130">
    <property type="match status" value="1"/>
</dbReference>
<dbReference type="GO" id="GO:0005524">
    <property type="term" value="F:ATP binding"/>
    <property type="evidence" value="ECO:0007669"/>
    <property type="project" value="UniProtKB-KW"/>
</dbReference>
<dbReference type="GO" id="GO:0006952">
    <property type="term" value="P:defense response"/>
    <property type="evidence" value="ECO:0007669"/>
    <property type="project" value="UniProtKB-KW"/>
</dbReference>
<keyword evidence="5" id="KW-0611">Plant defense</keyword>
<keyword evidence="2" id="KW-0433">Leucine-rich repeat</keyword>
<feature type="region of interest" description="Disordered" evidence="7">
    <location>
        <begin position="23"/>
        <end position="44"/>
    </location>
</feature>
<evidence type="ECO:0000256" key="2">
    <source>
        <dbReference type="ARBA" id="ARBA00022614"/>
    </source>
</evidence>
<keyword evidence="4" id="KW-0547">Nucleotide-binding</keyword>
<evidence type="ECO:0000256" key="6">
    <source>
        <dbReference type="ARBA" id="ARBA00022840"/>
    </source>
</evidence>
<evidence type="ECO:0000256" key="5">
    <source>
        <dbReference type="ARBA" id="ARBA00022821"/>
    </source>
</evidence>
<keyword evidence="3" id="KW-0677">Repeat</keyword>
<reference evidence="9" key="1">
    <citation type="submission" date="2020-06" db="EMBL/GenBank/DDBJ databases">
        <authorList>
            <person name="Li T."/>
            <person name="Hu X."/>
            <person name="Zhang T."/>
            <person name="Song X."/>
            <person name="Zhang H."/>
            <person name="Dai N."/>
            <person name="Sheng W."/>
            <person name="Hou X."/>
            <person name="Wei L."/>
        </authorList>
    </citation>
    <scope>NUCLEOTIDE SEQUENCE</scope>
    <source>
        <strain evidence="9">G02</strain>
        <tissue evidence="9">Leaf</tissue>
    </source>
</reference>
<evidence type="ECO:0000313" key="9">
    <source>
        <dbReference type="EMBL" id="KAL0356354.1"/>
    </source>
</evidence>
<protein>
    <recommendedName>
        <fullName evidence="8">Disease resistance N-terminal domain-containing protein</fullName>
    </recommendedName>
</protein>
<name>A0AAW2PKU1_SESRA</name>
<organism evidence="9">
    <name type="scientific">Sesamum radiatum</name>
    <name type="common">Black benniseed</name>
    <dbReference type="NCBI Taxonomy" id="300843"/>
    <lineage>
        <taxon>Eukaryota</taxon>
        <taxon>Viridiplantae</taxon>
        <taxon>Streptophyta</taxon>
        <taxon>Embryophyta</taxon>
        <taxon>Tracheophyta</taxon>
        <taxon>Spermatophyta</taxon>
        <taxon>Magnoliopsida</taxon>
        <taxon>eudicotyledons</taxon>
        <taxon>Gunneridae</taxon>
        <taxon>Pentapetalae</taxon>
        <taxon>asterids</taxon>
        <taxon>lamiids</taxon>
        <taxon>Lamiales</taxon>
        <taxon>Pedaliaceae</taxon>
        <taxon>Sesamum</taxon>
    </lineage>
</organism>
<gene>
    <name evidence="9" type="ORF">Sradi_4082300</name>
</gene>
<dbReference type="Pfam" id="PF18052">
    <property type="entry name" value="Rx_N"/>
    <property type="match status" value="1"/>
</dbReference>
<dbReference type="InterPro" id="IPR038005">
    <property type="entry name" value="RX-like_CC"/>
</dbReference>
<comment type="similarity">
    <text evidence="1">Belongs to the disease resistance NB-LRR family.</text>
</comment>
<evidence type="ECO:0000259" key="8">
    <source>
        <dbReference type="Pfam" id="PF18052"/>
    </source>
</evidence>
<evidence type="ECO:0000256" key="4">
    <source>
        <dbReference type="ARBA" id="ARBA00022741"/>
    </source>
</evidence>